<protein>
    <recommendedName>
        <fullName evidence="2">Terpene synthase</fullName>
        <ecNumber evidence="2">4.2.3.-</ecNumber>
    </recommendedName>
</protein>
<feature type="compositionally biased region" description="Low complexity" evidence="3">
    <location>
        <begin position="731"/>
        <end position="747"/>
    </location>
</feature>
<comment type="similarity">
    <text evidence="2">Belongs to the terpene synthase family.</text>
</comment>
<evidence type="ECO:0000256" key="1">
    <source>
        <dbReference type="ARBA" id="ARBA00023239"/>
    </source>
</evidence>
<dbReference type="SUPFAM" id="SSF48576">
    <property type="entry name" value="Terpenoid synthases"/>
    <property type="match status" value="2"/>
</dbReference>
<comment type="cofactor">
    <cofactor evidence="2">
        <name>Mg(2+)</name>
        <dbReference type="ChEBI" id="CHEBI:18420"/>
    </cofactor>
</comment>
<dbReference type="Gene3D" id="1.10.600.10">
    <property type="entry name" value="Farnesyl Diphosphate Synthase"/>
    <property type="match status" value="2"/>
</dbReference>
<feature type="region of interest" description="Disordered" evidence="3">
    <location>
        <begin position="695"/>
        <end position="757"/>
    </location>
</feature>
<dbReference type="InterPro" id="IPR034686">
    <property type="entry name" value="Terpene_cyclase-like_2"/>
</dbReference>
<accession>A0ABS3QXL5</accession>
<dbReference type="PANTHER" id="PTHR35201:SF4">
    <property type="entry name" value="BETA-PINACENE SYNTHASE-RELATED"/>
    <property type="match status" value="1"/>
</dbReference>
<name>A0ABS3QXL5_9ACTN</name>
<dbReference type="Pfam" id="PF19086">
    <property type="entry name" value="Terpene_syn_C_2"/>
    <property type="match status" value="2"/>
</dbReference>
<evidence type="ECO:0000313" key="5">
    <source>
        <dbReference type="Proteomes" id="UP000666915"/>
    </source>
</evidence>
<dbReference type="RefSeq" id="WP_208267035.1">
    <property type="nucleotide sequence ID" value="NZ_BAAAGM010000068.1"/>
</dbReference>
<keyword evidence="1 2" id="KW-0456">Lyase</keyword>
<dbReference type="InterPro" id="IPR008949">
    <property type="entry name" value="Isoprenoid_synthase_dom_sf"/>
</dbReference>
<evidence type="ECO:0000313" key="4">
    <source>
        <dbReference type="EMBL" id="MBO2438735.1"/>
    </source>
</evidence>
<keyword evidence="5" id="KW-1185">Reference proteome</keyword>
<dbReference type="EC" id="4.2.3.-" evidence="2"/>
<comment type="caution">
    <text evidence="4">The sequence shown here is derived from an EMBL/GenBank/DDBJ whole genome shotgun (WGS) entry which is preliminary data.</text>
</comment>
<proteinExistence type="inferred from homology"/>
<dbReference type="SFLD" id="SFLDG01020">
    <property type="entry name" value="Terpene_Cyclase_Like_2"/>
    <property type="match status" value="2"/>
</dbReference>
<dbReference type="SFLD" id="SFLDS00005">
    <property type="entry name" value="Isoprenoid_Synthase_Type_I"/>
    <property type="match status" value="2"/>
</dbReference>
<reference evidence="4 5" key="1">
    <citation type="submission" date="2021-03" db="EMBL/GenBank/DDBJ databases">
        <authorList>
            <person name="Kanchanasin P."/>
            <person name="Saeng-In P."/>
            <person name="Phongsopitanun W."/>
            <person name="Yuki M."/>
            <person name="Kudo T."/>
            <person name="Ohkuma M."/>
            <person name="Tanasupawat S."/>
        </authorList>
    </citation>
    <scope>NUCLEOTIDE SEQUENCE [LARGE SCALE GENOMIC DNA]</scope>
    <source>
        <strain evidence="4 5">L46</strain>
    </source>
</reference>
<dbReference type="Proteomes" id="UP000666915">
    <property type="component" value="Unassembled WGS sequence"/>
</dbReference>
<keyword evidence="2" id="KW-0479">Metal-binding</keyword>
<organism evidence="4 5">
    <name type="scientific">Actinomadura nitritigenes</name>
    <dbReference type="NCBI Taxonomy" id="134602"/>
    <lineage>
        <taxon>Bacteria</taxon>
        <taxon>Bacillati</taxon>
        <taxon>Actinomycetota</taxon>
        <taxon>Actinomycetes</taxon>
        <taxon>Streptosporangiales</taxon>
        <taxon>Thermomonosporaceae</taxon>
        <taxon>Actinomadura</taxon>
    </lineage>
</organism>
<sequence length="757" mass="83156">MQPFELPEFYVPHPARLNPRAGAAREHSRRWAHGTGILGPDGTGPEVWDEAEYDAHDYALLTAYTHPDAPGPVLDLVTDWYVWVFYFDDHFLERYKRPRDLAGAREHLARLPAFMPVKAGGPPPPEPANPVERGLADLWERTVPLMSEDWRARFAESTRNLLQESAWELANIDESRVPNPIDYVHMRRKVGGAPWSADLVEVAAGAEVPARVAGTRPLRVLKDAFSDAVHLRNDIFSYQRETESEGEVNNGVLVMERFFETGPQRAAEITNDLLTSRMQQFEHTAATELPVLFEEHGLSPAERRDVLRYARGLQDWQSGGHEWHLRSSRYMNEGAVRRGAVSGPPEIARLLGLGTSAVRIRSLTGPPGPPAGAPDGGAGFRTPEFSLPYEPLLNPRIAGLRAHTAEWARETGMLDSGVPGTWTPEAFDAADYAMFAALTHPDAPGPELELIADWHLWRFFFDDLFAERFKRPRDLLGAKAYTARLLAPSGPCPPSDPVERGLADLRARTEAAMSGGERAGLDEALRQLTDSWLWELAGLVHHRVPDPVDFVEMRRRTSGAAFTAALLRHAHAGGLPPDVPASTPMQALHDTFADVAGLRNDLLSYPKEIGAEDGLNNAVVAVERFLGCGTRRAAGIVADLVEARVRQFERTAAAELPILATEAGLDAAARDGLARHVRAMRRWMAGDLRWSTTTGRYAPPARDTAPPVAAAPPSRGARFRVPAGPSGLGTAAARAPFRPARPALVRPSETRPAIPRR</sequence>
<evidence type="ECO:0000256" key="3">
    <source>
        <dbReference type="SAM" id="MobiDB-lite"/>
    </source>
</evidence>
<keyword evidence="2" id="KW-0460">Magnesium</keyword>
<dbReference type="PANTHER" id="PTHR35201">
    <property type="entry name" value="TERPENE SYNTHASE"/>
    <property type="match status" value="1"/>
</dbReference>
<dbReference type="EMBL" id="JAGEOK010000008">
    <property type="protein sequence ID" value="MBO2438735.1"/>
    <property type="molecule type" value="Genomic_DNA"/>
</dbReference>
<evidence type="ECO:0000256" key="2">
    <source>
        <dbReference type="RuleBase" id="RU366034"/>
    </source>
</evidence>
<gene>
    <name evidence="4" type="ORF">J4557_14535</name>
</gene>